<evidence type="ECO:0000313" key="3">
    <source>
        <dbReference type="Proteomes" id="UP000176814"/>
    </source>
</evidence>
<evidence type="ECO:0000313" key="2">
    <source>
        <dbReference type="EMBL" id="OGI90805.1"/>
    </source>
</evidence>
<protein>
    <submittedName>
        <fullName evidence="2">Uncharacterized protein</fullName>
    </submittedName>
</protein>
<gene>
    <name evidence="2" type="ORF">A2911_01905</name>
</gene>
<keyword evidence="1" id="KW-1133">Transmembrane helix</keyword>
<keyword evidence="1" id="KW-0472">Membrane</keyword>
<evidence type="ECO:0000256" key="1">
    <source>
        <dbReference type="SAM" id="Phobius"/>
    </source>
</evidence>
<proteinExistence type="predicted"/>
<reference evidence="2 3" key="1">
    <citation type="journal article" date="2016" name="Nat. Commun.">
        <title>Thousands of microbial genomes shed light on interconnected biogeochemical processes in an aquifer system.</title>
        <authorList>
            <person name="Anantharaman K."/>
            <person name="Brown C.T."/>
            <person name="Hug L.A."/>
            <person name="Sharon I."/>
            <person name="Castelle C.J."/>
            <person name="Probst A.J."/>
            <person name="Thomas B.C."/>
            <person name="Singh A."/>
            <person name="Wilkins M.J."/>
            <person name="Karaoz U."/>
            <person name="Brodie E.L."/>
            <person name="Williams K.H."/>
            <person name="Hubbard S.S."/>
            <person name="Banfield J.F."/>
        </authorList>
    </citation>
    <scope>NUCLEOTIDE SEQUENCE [LARGE SCALE GENOMIC DNA]</scope>
</reference>
<name>A0A1F6X9X8_9BACT</name>
<keyword evidence="1" id="KW-0812">Transmembrane</keyword>
<dbReference type="Proteomes" id="UP000176814">
    <property type="component" value="Unassembled WGS sequence"/>
</dbReference>
<sequence length="300" mass="34186">MEPENKEKKRTSDIPSIQTYTEDMVRVLEEDRGGLIKKIIKEQEDRETEKENQSPEAKKNKLSMIASLIFILLALSLLSFLFFREKNSLVNIDYPKAQSAPIIFTDKVKMVEVSGFSKEKIVESIVNEINALEIKAGGVEGIFLTEEKKVIGLRRFVTLLKGNLLPGDVNFVFDNFLMGVINQGVQEGDLVVPASKDFFILIKMRSFVDIFPVMRNWENKMFSDLHGLFGIKLNSSLDYLLTKDFEDGIVVNKNARILYDNSGSIVLMYVFANEQSLIITNKRDATREVMLRIASSRIKK</sequence>
<dbReference type="EMBL" id="MFUW01000006">
    <property type="protein sequence ID" value="OGI90805.1"/>
    <property type="molecule type" value="Genomic_DNA"/>
</dbReference>
<comment type="caution">
    <text evidence="2">The sequence shown here is derived from an EMBL/GenBank/DDBJ whole genome shotgun (WGS) entry which is preliminary data.</text>
</comment>
<feature type="transmembrane region" description="Helical" evidence="1">
    <location>
        <begin position="62"/>
        <end position="83"/>
    </location>
</feature>
<organism evidence="2 3">
    <name type="scientific">Candidatus Nomurabacteria bacterium RIFCSPLOWO2_01_FULL_40_15</name>
    <dbReference type="NCBI Taxonomy" id="1801772"/>
    <lineage>
        <taxon>Bacteria</taxon>
        <taxon>Candidatus Nomuraibacteriota</taxon>
    </lineage>
</organism>
<dbReference type="AlphaFoldDB" id="A0A1F6X9X8"/>
<accession>A0A1F6X9X8</accession>